<comment type="caution">
    <text evidence="4">The sequence shown here is derived from an EMBL/GenBank/DDBJ whole genome shotgun (WGS) entry which is preliminary data.</text>
</comment>
<feature type="domain" description="ATLF-like" evidence="3">
    <location>
        <begin position="48"/>
        <end position="232"/>
    </location>
</feature>
<organism evidence="4 5">
    <name type="scientific">Neobacillus thermocopriae</name>
    <dbReference type="NCBI Taxonomy" id="1215031"/>
    <lineage>
        <taxon>Bacteria</taxon>
        <taxon>Bacillati</taxon>
        <taxon>Bacillota</taxon>
        <taxon>Bacilli</taxon>
        <taxon>Bacillales</taxon>
        <taxon>Bacillaceae</taxon>
        <taxon>Neobacillus</taxon>
    </lineage>
</organism>
<name>A0A6B3TPQ5_9BACI</name>
<accession>A0A6B3TPQ5</accession>
<proteinExistence type="predicted"/>
<dbReference type="InterPro" id="IPR047568">
    <property type="entry name" value="ATLF-like_dom"/>
</dbReference>
<gene>
    <name evidence="4" type="ORF">G4Z05_08700</name>
</gene>
<dbReference type="Pfam" id="PF07737">
    <property type="entry name" value="ATLF"/>
    <property type="match status" value="1"/>
</dbReference>
<dbReference type="GO" id="GO:0005576">
    <property type="term" value="C:extracellular region"/>
    <property type="evidence" value="ECO:0007669"/>
    <property type="project" value="UniProtKB-SubCell"/>
</dbReference>
<dbReference type="GO" id="GO:0008237">
    <property type="term" value="F:metallopeptidase activity"/>
    <property type="evidence" value="ECO:0007669"/>
    <property type="project" value="InterPro"/>
</dbReference>
<sequence length="232" mass="26698">MRKWVILFFIISLYLQSIRTSQASIEGVALGDYPNDTILIHSLNSNLPEQLKEIIYLPRESFNHKDVALMINRIGSIRSSIIEKIYQEGIIVNLFSGKLTDHTTTRHLLGKTPRGYQNGVTWDNVPGIGGSKVVHVKIGASEKGNGHGSVNLELHELAHSIDNLVFNHISKTKKFNEIWKQEYEKLFPNNEYFQYHEEYFAEAFAMYYLNNQTNEQLKTKAPLTYQLMESLH</sequence>
<evidence type="ECO:0000259" key="3">
    <source>
        <dbReference type="PROSITE" id="PS51995"/>
    </source>
</evidence>
<reference evidence="4" key="1">
    <citation type="submission" date="2020-02" db="EMBL/GenBank/DDBJ databases">
        <title>Bacillus sedimentmangrovi sp. nov., isolated from sediment of the mangrove ecosystem.</title>
        <authorList>
            <person name="Liu G."/>
        </authorList>
    </citation>
    <scope>NUCLEOTIDE SEQUENCE [LARGE SCALE GENOMIC DNA]</scope>
    <source>
        <strain evidence="4">SgZ-7</strain>
    </source>
</reference>
<dbReference type="InterPro" id="IPR014781">
    <property type="entry name" value="Anthrax_toxin_lethal/edema_N/C"/>
</dbReference>
<dbReference type="Gene3D" id="3.40.390.10">
    <property type="entry name" value="Collagenase (Catalytic Domain)"/>
    <property type="match status" value="1"/>
</dbReference>
<protein>
    <submittedName>
        <fullName evidence="4">Toxin</fullName>
    </submittedName>
</protein>
<dbReference type="EMBL" id="JAAIUV010000011">
    <property type="protein sequence ID" value="NEX78965.1"/>
    <property type="molecule type" value="Genomic_DNA"/>
</dbReference>
<comment type="subcellular location">
    <subcellularLocation>
        <location evidence="1">Secreted</location>
    </subcellularLocation>
</comment>
<evidence type="ECO:0000256" key="2">
    <source>
        <dbReference type="ARBA" id="ARBA00022525"/>
    </source>
</evidence>
<dbReference type="Proteomes" id="UP000481621">
    <property type="component" value="Unassembled WGS sequence"/>
</dbReference>
<keyword evidence="2" id="KW-0964">Secreted</keyword>
<evidence type="ECO:0000256" key="1">
    <source>
        <dbReference type="ARBA" id="ARBA00004613"/>
    </source>
</evidence>
<dbReference type="AlphaFoldDB" id="A0A6B3TPQ5"/>
<dbReference type="PROSITE" id="PS51995">
    <property type="entry name" value="ATLF"/>
    <property type="match status" value="1"/>
</dbReference>
<dbReference type="SUPFAM" id="SSF55486">
    <property type="entry name" value="Metalloproteases ('zincins'), catalytic domain"/>
    <property type="match status" value="1"/>
</dbReference>
<dbReference type="InterPro" id="IPR024079">
    <property type="entry name" value="MetalloPept_cat_dom_sf"/>
</dbReference>
<evidence type="ECO:0000313" key="4">
    <source>
        <dbReference type="EMBL" id="NEX78965.1"/>
    </source>
</evidence>
<dbReference type="RefSeq" id="WP_163251539.1">
    <property type="nucleotide sequence ID" value="NZ_JAAIUV010000011.1"/>
</dbReference>
<keyword evidence="5" id="KW-1185">Reference proteome</keyword>
<evidence type="ECO:0000313" key="5">
    <source>
        <dbReference type="Proteomes" id="UP000481621"/>
    </source>
</evidence>
<dbReference type="CDD" id="cd20183">
    <property type="entry name" value="M34_PPEP"/>
    <property type="match status" value="1"/>
</dbReference>